<evidence type="ECO:0000256" key="2">
    <source>
        <dbReference type="SAM" id="SignalP"/>
    </source>
</evidence>
<feature type="compositionally biased region" description="Low complexity" evidence="1">
    <location>
        <begin position="326"/>
        <end position="337"/>
    </location>
</feature>
<feature type="signal peptide" evidence="2">
    <location>
        <begin position="1"/>
        <end position="24"/>
    </location>
</feature>
<name>A0AAD6J346_DREDA</name>
<evidence type="ECO:0000313" key="3">
    <source>
        <dbReference type="EMBL" id="KAJ6262922.1"/>
    </source>
</evidence>
<reference evidence="3" key="1">
    <citation type="submission" date="2023-01" db="EMBL/GenBank/DDBJ databases">
        <title>The chitinases involved in constricting ring structure development in the nematode-trapping fungus Drechslerella dactyloides.</title>
        <authorList>
            <person name="Wang R."/>
            <person name="Zhang L."/>
            <person name="Tang P."/>
            <person name="Li S."/>
            <person name="Liang L."/>
        </authorList>
    </citation>
    <scope>NUCLEOTIDE SEQUENCE</scope>
    <source>
        <strain evidence="3">YMF1.00031</strain>
    </source>
</reference>
<comment type="caution">
    <text evidence="3">The sequence shown here is derived from an EMBL/GenBank/DDBJ whole genome shotgun (WGS) entry which is preliminary data.</text>
</comment>
<dbReference type="Proteomes" id="UP001221413">
    <property type="component" value="Unassembled WGS sequence"/>
</dbReference>
<accession>A0AAD6J346</accession>
<keyword evidence="2" id="KW-0732">Signal</keyword>
<keyword evidence="4" id="KW-1185">Reference proteome</keyword>
<feature type="compositionally biased region" description="Low complexity" evidence="1">
    <location>
        <begin position="284"/>
        <end position="297"/>
    </location>
</feature>
<feature type="region of interest" description="Disordered" evidence="1">
    <location>
        <begin position="247"/>
        <end position="341"/>
    </location>
</feature>
<dbReference type="EMBL" id="JAQGDS010000002">
    <property type="protein sequence ID" value="KAJ6262922.1"/>
    <property type="molecule type" value="Genomic_DNA"/>
</dbReference>
<proteinExistence type="predicted"/>
<evidence type="ECO:0000313" key="4">
    <source>
        <dbReference type="Proteomes" id="UP001221413"/>
    </source>
</evidence>
<protein>
    <submittedName>
        <fullName evidence="3">Uncharacterized protein</fullName>
    </submittedName>
</protein>
<gene>
    <name evidence="3" type="ORF">Dda_1480</name>
</gene>
<organism evidence="3 4">
    <name type="scientific">Drechslerella dactyloides</name>
    <name type="common">Nematode-trapping fungus</name>
    <name type="synonym">Arthrobotrys dactyloides</name>
    <dbReference type="NCBI Taxonomy" id="74499"/>
    <lineage>
        <taxon>Eukaryota</taxon>
        <taxon>Fungi</taxon>
        <taxon>Dikarya</taxon>
        <taxon>Ascomycota</taxon>
        <taxon>Pezizomycotina</taxon>
        <taxon>Orbiliomycetes</taxon>
        <taxon>Orbiliales</taxon>
        <taxon>Orbiliaceae</taxon>
        <taxon>Drechslerella</taxon>
    </lineage>
</organism>
<feature type="chain" id="PRO_5042212514" evidence="2">
    <location>
        <begin position="25"/>
        <end position="693"/>
    </location>
</feature>
<dbReference type="AlphaFoldDB" id="A0AAD6J346"/>
<evidence type="ECO:0000256" key="1">
    <source>
        <dbReference type="SAM" id="MobiDB-lite"/>
    </source>
</evidence>
<dbReference type="InterPro" id="IPR018247">
    <property type="entry name" value="EF_Hand_1_Ca_BS"/>
</dbReference>
<feature type="compositionally biased region" description="Basic and acidic residues" evidence="1">
    <location>
        <begin position="298"/>
        <end position="316"/>
    </location>
</feature>
<sequence length="693" mass="76856">MRLVAFPQRLPAFIYLALAAKTSAYTVFFEAPDPDQSNFQSHDVITDNACYQVSTSDPSFYVTGVGAINARRASPWSSLGRPGHGSNSAGTQNIRAIALYTGDANSGCVGDPTTIIRFPDDVPTGDQAIMHFVDLAGLDPSMSGVYRFWKPVNPDGANWVPYFAPENLTGYVGIVHTDGSVDPQYFDASGDGAVQTREYEDYAQATWMLRHWRAGQEDLVQYAYEQALGDLDEYDENPEAWIRKAIKTEEGALPPSSQSGDYLEESNRPYQASDDSEDPFSYWANAEQNAEQQQPAFEELRDSPSVDSFGGRRETPDDPNGGEVNEQLQQEGGSEQGEQGEDIEVKVEDGVQGEQSLWQEDWESDGINLKIEDDQNNYDWNNFNINAYDVQNDPLYRLVGEQSEPTSQLQRPAMVSVETQTSPLNNLLVDVSVQTDPNDPVGFQQGRPGLNLGNQNLPAHPQSLFIPTARRPIQTVTGQQPVSQVLQRLQQNVGPTFMNDNSDYIRGYLASLESDDPLIEATRPALLDRVNTLYEPGTPQWQQALADADWALANVQARERRRRLLLPLLDGSLSEPVAQSMVELGMLFGTWQEQDRQLDQALANYDLSNLEIPDPSVAMGLTRAQMAEMDTQDLLRNYLAATGRGPQTAQQVVNNQLLGFPNAYNPDQLIENLNPDGAGGMQVEDIRVKIEEE</sequence>
<dbReference type="PROSITE" id="PS00018">
    <property type="entry name" value="EF_HAND_1"/>
    <property type="match status" value="1"/>
</dbReference>